<accession>A0A2K9NY52</accession>
<evidence type="ECO:0000313" key="2">
    <source>
        <dbReference type="Proteomes" id="UP000235584"/>
    </source>
</evidence>
<proteinExistence type="predicted"/>
<protein>
    <submittedName>
        <fullName evidence="1">Uncharacterized protein</fullName>
    </submittedName>
</protein>
<name>A0A2K9NY52_BACTC</name>
<dbReference type="RefSeq" id="WP_102245244.1">
    <property type="nucleotide sequence ID" value="NZ_CP025704.1"/>
</dbReference>
<reference evidence="1 2" key="1">
    <citation type="submission" date="2018-01" db="EMBL/GenBank/DDBJ databases">
        <title>Complete genome sequence of Bacteriovorax stolpii DSM12778.</title>
        <authorList>
            <person name="Tang B."/>
            <person name="Chang J."/>
        </authorList>
    </citation>
    <scope>NUCLEOTIDE SEQUENCE [LARGE SCALE GENOMIC DNA]</scope>
    <source>
        <strain evidence="1 2">DSM 12778</strain>
    </source>
</reference>
<sequence>MKKLIAILFLVSSLAMADEPIKLRIGWQVPWALQGQLVQVLKHTDILKKNGIEAEFVGRNFGPELNELAMGSQIDVVLTADQPAAQLFSKDKGWIGISRMMYNRTSTYVPVKSPIKDLKELKGKTVGVPFGAAAERIVVDGLTQAGLNAREDVKLINLGIQEHIPLVLKNGAEALMWDQFDALSGFDPVPAILKSRGLVREIHVGKVCSMILMNKEFLAKSPKAAVAMITSMRDAYAYYNKNRAQVDKWFMEEAKFDLKDSGALAIASSLEPNLNAKKNADIRMQFNEDDFMIMQKGADFIKKNINKEINMKDFVNNDYAKLVK</sequence>
<dbReference type="PANTHER" id="PTHR30024">
    <property type="entry name" value="ALIPHATIC SULFONATES-BINDING PROTEIN-RELATED"/>
    <property type="match status" value="1"/>
</dbReference>
<dbReference type="Proteomes" id="UP000235584">
    <property type="component" value="Chromosome"/>
</dbReference>
<dbReference type="AlphaFoldDB" id="A0A2K9NY52"/>
<dbReference type="KEGG" id="bsto:C0V70_17950"/>
<gene>
    <name evidence="1" type="ORF">C0V70_17950</name>
</gene>
<dbReference type="Pfam" id="PF09084">
    <property type="entry name" value="NMT1"/>
    <property type="match status" value="1"/>
</dbReference>
<dbReference type="SUPFAM" id="SSF53850">
    <property type="entry name" value="Periplasmic binding protein-like II"/>
    <property type="match status" value="1"/>
</dbReference>
<dbReference type="Gene3D" id="3.40.190.10">
    <property type="entry name" value="Periplasmic binding protein-like II"/>
    <property type="match status" value="2"/>
</dbReference>
<evidence type="ECO:0000313" key="1">
    <source>
        <dbReference type="EMBL" id="AUN99955.1"/>
    </source>
</evidence>
<dbReference type="InterPro" id="IPR015168">
    <property type="entry name" value="SsuA/THI5"/>
</dbReference>
<keyword evidence="2" id="KW-1185">Reference proteome</keyword>
<organism evidence="1 2">
    <name type="scientific">Bacteriovorax stolpii</name>
    <name type="common">Bdellovibrio stolpii</name>
    <dbReference type="NCBI Taxonomy" id="960"/>
    <lineage>
        <taxon>Bacteria</taxon>
        <taxon>Pseudomonadati</taxon>
        <taxon>Bdellovibrionota</taxon>
        <taxon>Bacteriovoracia</taxon>
        <taxon>Bacteriovoracales</taxon>
        <taxon>Bacteriovoracaceae</taxon>
        <taxon>Bacteriovorax</taxon>
    </lineage>
</organism>
<dbReference type="EMBL" id="CP025704">
    <property type="protein sequence ID" value="AUN99955.1"/>
    <property type="molecule type" value="Genomic_DNA"/>
</dbReference>